<dbReference type="Gene3D" id="3.30.565.10">
    <property type="entry name" value="Histidine kinase-like ATPase, C-terminal domain"/>
    <property type="match status" value="1"/>
</dbReference>
<sequence length="419" mass="44857">MGSWASEHPTVAKPMPITQAAKEGSRLWRMTSTLDQRSVESDALRNGIHVLTATLLVVAIFTTVRLPLWQGVLNLLLLVSFAVVYFGGSAYLEALPRVARYGWMVILTVLWLADLAVAPAAIYLVFSLYFVYLYVLEMIPGVICVIAATVMTVLVQIPGGLSFGGIMGPAVSAMVTIAITYAFRALSSMNQELVKTRSQLVESERTAGMTAERQRIAHEIHDTLAQGLSSIQMLLHAADRDLDQEDIPKAQERIELARRTAADNLHEARAMIAALQPAALSETSLGAAMTRMADNFAATGGVDVSVDVEGDTQQLPMKVEAALLRIAQGAMGNVVKHAHASKARVTVTYAPDEVRVDVVDNGQGFDVSAVENKPAGLGHIGLSAMRRRAEELGGEVVIESTPGSGTAVSVSVPLDNDVD</sequence>
<evidence type="ECO:0000256" key="3">
    <source>
        <dbReference type="ARBA" id="ARBA00004496"/>
    </source>
</evidence>
<dbReference type="InterPro" id="IPR003594">
    <property type="entry name" value="HATPase_dom"/>
</dbReference>
<dbReference type="InterPro" id="IPR004358">
    <property type="entry name" value="Sig_transdc_His_kin-like_C"/>
</dbReference>
<evidence type="ECO:0000256" key="1">
    <source>
        <dbReference type="ARBA" id="ARBA00000085"/>
    </source>
</evidence>
<dbReference type="EMBL" id="CP001601">
    <property type="protein sequence ID" value="ACP34008.1"/>
    <property type="molecule type" value="Genomic_DNA"/>
</dbReference>
<keyword evidence="8" id="KW-0808">Transferase</keyword>
<feature type="transmembrane region" description="Helical" evidence="16">
    <location>
        <begin position="161"/>
        <end position="183"/>
    </location>
</feature>
<dbReference type="eggNOG" id="COG4585">
    <property type="taxonomic scope" value="Bacteria"/>
</dbReference>
<evidence type="ECO:0000256" key="12">
    <source>
        <dbReference type="ARBA" id="ARBA00023012"/>
    </source>
</evidence>
<keyword evidence="19" id="KW-1185">Reference proteome</keyword>
<evidence type="ECO:0000256" key="14">
    <source>
        <dbReference type="ARBA" id="ARBA00024827"/>
    </source>
</evidence>
<dbReference type="Proteomes" id="UP000002077">
    <property type="component" value="Chromosome"/>
</dbReference>
<dbReference type="AlphaFoldDB" id="C3PKA7"/>
<keyword evidence="13" id="KW-0411">Iron-sulfur</keyword>
<gene>
    <name evidence="18" type="primary">tcsS3</name>
    <name evidence="18" type="ordered locus">cauri_2417</name>
</gene>
<evidence type="ECO:0000256" key="15">
    <source>
        <dbReference type="ARBA" id="ARBA00030800"/>
    </source>
</evidence>
<protein>
    <recommendedName>
        <fullName evidence="5">Oxygen sensor histidine kinase NreB</fullName>
        <ecNumber evidence="4">2.7.13.3</ecNumber>
    </recommendedName>
    <alternativeName>
        <fullName evidence="15">Nitrogen regulation protein B</fullName>
    </alternativeName>
</protein>
<feature type="domain" description="Histidine kinase" evidence="17">
    <location>
        <begin position="215"/>
        <end position="416"/>
    </location>
</feature>
<keyword evidence="6" id="KW-0004">4Fe-4S</keyword>
<dbReference type="InterPro" id="IPR011712">
    <property type="entry name" value="Sig_transdc_His_kin_sub3_dim/P"/>
</dbReference>
<comment type="subcellular location">
    <subcellularLocation>
        <location evidence="3">Cytoplasm</location>
    </subcellularLocation>
</comment>
<evidence type="ECO:0000256" key="11">
    <source>
        <dbReference type="ARBA" id="ARBA00023004"/>
    </source>
</evidence>
<feature type="transmembrane region" description="Helical" evidence="16">
    <location>
        <begin position="72"/>
        <end position="92"/>
    </location>
</feature>
<proteinExistence type="predicted"/>
<dbReference type="InterPro" id="IPR050482">
    <property type="entry name" value="Sensor_HK_TwoCompSys"/>
</dbReference>
<comment type="function">
    <text evidence="14">Member of the two-component regulatory system NreB/NreC involved in the control of dissimilatory nitrate/nitrite reduction in response to oxygen. NreB functions as a direct oxygen sensor histidine kinase which is autophosphorylated, in the absence of oxygen, probably at the conserved histidine residue, and transfers its phosphate group probably to a conserved aspartate residue of NreC. NreB/NreC activates the expression of the nitrate (narGHJI) and nitrite (nir) reductase operons, as well as the putative nitrate transporter gene narT.</text>
</comment>
<dbReference type="KEGG" id="car:cauri_2417"/>
<name>C3PKA7_CORA7</name>
<dbReference type="PANTHER" id="PTHR24421:SF62">
    <property type="entry name" value="SENSORY TRANSDUCTION HISTIDINE KINASE"/>
    <property type="match status" value="1"/>
</dbReference>
<evidence type="ECO:0000256" key="13">
    <source>
        <dbReference type="ARBA" id="ARBA00023014"/>
    </source>
</evidence>
<evidence type="ECO:0000256" key="10">
    <source>
        <dbReference type="ARBA" id="ARBA00022777"/>
    </source>
</evidence>
<dbReference type="GO" id="GO:0016020">
    <property type="term" value="C:membrane"/>
    <property type="evidence" value="ECO:0007669"/>
    <property type="project" value="InterPro"/>
</dbReference>
<organism evidence="18 19">
    <name type="scientific">Corynebacterium aurimucosum (strain ATCC 700975 / DSM 44827 / CIP 107346 / CN-1)</name>
    <name type="common">Corynebacterium nigricans</name>
    <dbReference type="NCBI Taxonomy" id="548476"/>
    <lineage>
        <taxon>Bacteria</taxon>
        <taxon>Bacillati</taxon>
        <taxon>Actinomycetota</taxon>
        <taxon>Actinomycetes</taxon>
        <taxon>Mycobacteriales</taxon>
        <taxon>Corynebacteriaceae</taxon>
        <taxon>Corynebacterium</taxon>
    </lineage>
</organism>
<keyword evidence="11" id="KW-0408">Iron</keyword>
<dbReference type="InterPro" id="IPR017205">
    <property type="entry name" value="Sig_transdc_His_kinase_ChrS"/>
</dbReference>
<dbReference type="InterPro" id="IPR005467">
    <property type="entry name" value="His_kinase_dom"/>
</dbReference>
<keyword evidence="16" id="KW-0472">Membrane</keyword>
<dbReference type="GO" id="GO:0046983">
    <property type="term" value="F:protein dimerization activity"/>
    <property type="evidence" value="ECO:0007669"/>
    <property type="project" value="InterPro"/>
</dbReference>
<evidence type="ECO:0000313" key="18">
    <source>
        <dbReference type="EMBL" id="ACP34008.1"/>
    </source>
</evidence>
<evidence type="ECO:0000256" key="8">
    <source>
        <dbReference type="ARBA" id="ARBA00022679"/>
    </source>
</evidence>
<evidence type="ECO:0000256" key="5">
    <source>
        <dbReference type="ARBA" id="ARBA00017322"/>
    </source>
</evidence>
<evidence type="ECO:0000256" key="7">
    <source>
        <dbReference type="ARBA" id="ARBA00022490"/>
    </source>
</evidence>
<keyword evidence="10 18" id="KW-0418">Kinase</keyword>
<evidence type="ECO:0000256" key="9">
    <source>
        <dbReference type="ARBA" id="ARBA00022723"/>
    </source>
</evidence>
<dbReference type="Pfam" id="PF07730">
    <property type="entry name" value="HisKA_3"/>
    <property type="match status" value="1"/>
</dbReference>
<keyword evidence="16" id="KW-1133">Transmembrane helix</keyword>
<dbReference type="CDD" id="cd16917">
    <property type="entry name" value="HATPase_UhpB-NarQ-NarX-like"/>
    <property type="match status" value="1"/>
</dbReference>
<dbReference type="InterPro" id="IPR036890">
    <property type="entry name" value="HATPase_C_sf"/>
</dbReference>
<dbReference type="PROSITE" id="PS50109">
    <property type="entry name" value="HIS_KIN"/>
    <property type="match status" value="1"/>
</dbReference>
<accession>C3PKA7</accession>
<feature type="transmembrane region" description="Helical" evidence="16">
    <location>
        <begin position="104"/>
        <end position="126"/>
    </location>
</feature>
<keyword evidence="16" id="KW-0812">Transmembrane</keyword>
<keyword evidence="9" id="KW-0479">Metal-binding</keyword>
<keyword evidence="7" id="KW-0963">Cytoplasm</keyword>
<evidence type="ECO:0000256" key="2">
    <source>
        <dbReference type="ARBA" id="ARBA00001966"/>
    </source>
</evidence>
<dbReference type="HOGENOM" id="CLU_000445_20_15_11"/>
<dbReference type="GO" id="GO:0000155">
    <property type="term" value="F:phosphorelay sensor kinase activity"/>
    <property type="evidence" value="ECO:0007669"/>
    <property type="project" value="InterPro"/>
</dbReference>
<evidence type="ECO:0000256" key="4">
    <source>
        <dbReference type="ARBA" id="ARBA00012438"/>
    </source>
</evidence>
<evidence type="ECO:0000313" key="19">
    <source>
        <dbReference type="Proteomes" id="UP000002077"/>
    </source>
</evidence>
<dbReference type="GO" id="GO:0051539">
    <property type="term" value="F:4 iron, 4 sulfur cluster binding"/>
    <property type="evidence" value="ECO:0007669"/>
    <property type="project" value="UniProtKB-KW"/>
</dbReference>
<dbReference type="GO" id="GO:0046872">
    <property type="term" value="F:metal ion binding"/>
    <property type="evidence" value="ECO:0007669"/>
    <property type="project" value="UniProtKB-KW"/>
</dbReference>
<dbReference type="PANTHER" id="PTHR24421">
    <property type="entry name" value="NITRATE/NITRITE SENSOR PROTEIN NARX-RELATED"/>
    <property type="match status" value="1"/>
</dbReference>
<dbReference type="Gene3D" id="1.20.5.1930">
    <property type="match status" value="1"/>
</dbReference>
<comment type="cofactor">
    <cofactor evidence="2">
        <name>[4Fe-4S] cluster</name>
        <dbReference type="ChEBI" id="CHEBI:49883"/>
    </cofactor>
</comment>
<feature type="transmembrane region" description="Helical" evidence="16">
    <location>
        <begin position="47"/>
        <end position="66"/>
    </location>
</feature>
<dbReference type="SUPFAM" id="SSF55874">
    <property type="entry name" value="ATPase domain of HSP90 chaperone/DNA topoisomerase II/histidine kinase"/>
    <property type="match status" value="1"/>
</dbReference>
<evidence type="ECO:0000256" key="6">
    <source>
        <dbReference type="ARBA" id="ARBA00022485"/>
    </source>
</evidence>
<feature type="transmembrane region" description="Helical" evidence="16">
    <location>
        <begin position="132"/>
        <end position="154"/>
    </location>
</feature>
<dbReference type="STRING" id="548476.cauri_2417"/>
<evidence type="ECO:0000259" key="17">
    <source>
        <dbReference type="PROSITE" id="PS50109"/>
    </source>
</evidence>
<dbReference type="PIRSF" id="PIRSF037434">
    <property type="entry name" value="STHK_ChrS"/>
    <property type="match status" value="1"/>
</dbReference>
<dbReference type="GO" id="GO:0005737">
    <property type="term" value="C:cytoplasm"/>
    <property type="evidence" value="ECO:0007669"/>
    <property type="project" value="UniProtKB-SubCell"/>
</dbReference>
<dbReference type="Pfam" id="PF02518">
    <property type="entry name" value="HATPase_c"/>
    <property type="match status" value="1"/>
</dbReference>
<keyword evidence="12" id="KW-0902">Two-component regulatory system</keyword>
<evidence type="ECO:0000256" key="16">
    <source>
        <dbReference type="SAM" id="Phobius"/>
    </source>
</evidence>
<reference evidence="18 19" key="1">
    <citation type="journal article" date="2010" name="BMC Genomics">
        <title>Complete genome sequence and lifestyle of black-pigmented Corynebacterium aurimucosum ATCC 700975 (formerly C. nigricans CN-1) isolated from a vaginal swab of a woman with spontaneous abortion.</title>
        <authorList>
            <person name="Trost E."/>
            <person name="Gotker S."/>
            <person name="Schneider J."/>
            <person name="Schneiker-Bekel S."/>
            <person name="Szczepanowski R."/>
            <person name="Tilker A."/>
            <person name="Viehoever P."/>
            <person name="Arnold W."/>
            <person name="Bekel T."/>
            <person name="Blom J."/>
            <person name="Gartemann K.H."/>
            <person name="Linke B."/>
            <person name="Goesmann A."/>
            <person name="Puhler A."/>
            <person name="Shukla S.K."/>
            <person name="Tauch A."/>
        </authorList>
    </citation>
    <scope>NUCLEOTIDE SEQUENCE [LARGE SCALE GENOMIC DNA]</scope>
    <source>
        <strain evidence="19">ATCC 700975 / DSM 44827 / CIP 107346 / CN-1</strain>
    </source>
</reference>
<dbReference type="EC" id="2.7.13.3" evidence="4"/>
<comment type="catalytic activity">
    <reaction evidence="1">
        <text>ATP + protein L-histidine = ADP + protein N-phospho-L-histidine.</text>
        <dbReference type="EC" id="2.7.13.3"/>
    </reaction>
</comment>
<dbReference type="SMART" id="SM00387">
    <property type="entry name" value="HATPase_c"/>
    <property type="match status" value="1"/>
</dbReference>
<dbReference type="PRINTS" id="PR00344">
    <property type="entry name" value="BCTRLSENSOR"/>
</dbReference>